<accession>A0A1M6CLJ0</accession>
<dbReference type="STRING" id="1168035.SAMN05444280_10418"/>
<gene>
    <name evidence="1" type="ORF">SAMN05444280_10418</name>
</gene>
<sequence>MQTIRIEITGEDSLEELKKLEKNKLIRILNEPDINSYSLPGEAISENDFKNWIEYAEESPTTDIYQAKERWENQKKLLFLA</sequence>
<evidence type="ECO:0000313" key="2">
    <source>
        <dbReference type="Proteomes" id="UP000184050"/>
    </source>
</evidence>
<keyword evidence="2" id="KW-1185">Reference proteome</keyword>
<dbReference type="Proteomes" id="UP000184050">
    <property type="component" value="Unassembled WGS sequence"/>
</dbReference>
<organism evidence="1 2">
    <name type="scientific">Tangfeifania diversioriginum</name>
    <dbReference type="NCBI Taxonomy" id="1168035"/>
    <lineage>
        <taxon>Bacteria</taxon>
        <taxon>Pseudomonadati</taxon>
        <taxon>Bacteroidota</taxon>
        <taxon>Bacteroidia</taxon>
        <taxon>Marinilabiliales</taxon>
        <taxon>Prolixibacteraceae</taxon>
        <taxon>Tangfeifania</taxon>
    </lineage>
</organism>
<dbReference type="AlphaFoldDB" id="A0A1M6CLJ0"/>
<protein>
    <submittedName>
        <fullName evidence="1">Uncharacterized protein</fullName>
    </submittedName>
</protein>
<dbReference type="EMBL" id="FQZE01000004">
    <property type="protein sequence ID" value="SHI61877.1"/>
    <property type="molecule type" value="Genomic_DNA"/>
</dbReference>
<dbReference type="RefSeq" id="WP_073165617.1">
    <property type="nucleotide sequence ID" value="NZ_FQZE01000004.1"/>
</dbReference>
<reference evidence="1 2" key="1">
    <citation type="submission" date="2016-11" db="EMBL/GenBank/DDBJ databases">
        <authorList>
            <person name="Jaros S."/>
            <person name="Januszkiewicz K."/>
            <person name="Wedrychowicz H."/>
        </authorList>
    </citation>
    <scope>NUCLEOTIDE SEQUENCE [LARGE SCALE GENOMIC DNA]</scope>
    <source>
        <strain evidence="1 2">DSM 27063</strain>
    </source>
</reference>
<evidence type="ECO:0000313" key="1">
    <source>
        <dbReference type="EMBL" id="SHI61877.1"/>
    </source>
</evidence>
<proteinExistence type="predicted"/>
<name>A0A1M6CLJ0_9BACT</name>
<dbReference type="OrthoDB" id="1123025at2"/>